<comment type="caution">
    <text evidence="3">The sequence shown here is derived from an EMBL/GenBank/DDBJ whole genome shotgun (WGS) entry which is preliminary data.</text>
</comment>
<dbReference type="AlphaFoldDB" id="A0A8S4H8B6"/>
<accession>A0A8S4H8B6</accession>
<feature type="region of interest" description="Disordered" evidence="1">
    <location>
        <begin position="39"/>
        <end position="67"/>
    </location>
</feature>
<evidence type="ECO:0000313" key="3">
    <source>
        <dbReference type="EMBL" id="CAG9476953.1"/>
    </source>
</evidence>
<evidence type="ECO:0000313" key="4">
    <source>
        <dbReference type="Proteomes" id="UP000779233"/>
    </source>
</evidence>
<name>A0A8S4H8B6_PLAVI</name>
<protein>
    <submittedName>
        <fullName evidence="3">(malaria parasite P. vivax) hypothetical protein</fullName>
    </submittedName>
</protein>
<reference evidence="3" key="1">
    <citation type="submission" date="2021-09" db="EMBL/GenBank/DDBJ databases">
        <authorList>
            <consortium name="Pathogen Informatics"/>
        </authorList>
    </citation>
    <scope>NUCLEOTIDE SEQUENCE</scope>
    <source>
        <strain evidence="3">PvW1</strain>
    </source>
</reference>
<organism evidence="3 4">
    <name type="scientific">Plasmodium vivax</name>
    <name type="common">malaria parasite P. vivax</name>
    <dbReference type="NCBI Taxonomy" id="5855"/>
    <lineage>
        <taxon>Eukaryota</taxon>
        <taxon>Sar</taxon>
        <taxon>Alveolata</taxon>
        <taxon>Apicomplexa</taxon>
        <taxon>Aconoidasida</taxon>
        <taxon>Haemosporida</taxon>
        <taxon>Plasmodiidae</taxon>
        <taxon>Plasmodium</taxon>
        <taxon>Plasmodium (Plasmodium)</taxon>
    </lineage>
</organism>
<evidence type="ECO:0000256" key="1">
    <source>
        <dbReference type="SAM" id="MobiDB-lite"/>
    </source>
</evidence>
<sequence>MGRGIHISHQQQGIRQQNGTFERYPQCSIKYDVTSLATNRVGSPSHNKRQNPMDHPTTQPFLNDPNMPEEEKKVLVDANTRKEWESTGQWMKRKEFLLKMLNYHKQNNLKIDVDKFAKMGHMYYNMKYLSCTYSAQVAEEMRMYEQG</sequence>
<dbReference type="VEuPathDB" id="PlasmoDB:PVPAM_090030900"/>
<feature type="domain" description="XRN2-binding (XTBD)" evidence="2">
    <location>
        <begin position="77"/>
        <end position="147"/>
    </location>
</feature>
<dbReference type="PROSITE" id="PS51827">
    <property type="entry name" value="XTBD"/>
    <property type="match status" value="1"/>
</dbReference>
<evidence type="ECO:0000259" key="2">
    <source>
        <dbReference type="PROSITE" id="PS51827"/>
    </source>
</evidence>
<dbReference type="Pfam" id="PF11952">
    <property type="entry name" value="XTBD"/>
    <property type="match status" value="1"/>
</dbReference>
<dbReference type="InterPro" id="IPR021859">
    <property type="entry name" value="XTBD"/>
</dbReference>
<gene>
    <name evidence="3" type="ORF">PVW1_090031300</name>
</gene>
<dbReference type="Proteomes" id="UP000779233">
    <property type="component" value="Unassembled WGS sequence"/>
</dbReference>
<dbReference type="EMBL" id="CAJZCX010000007">
    <property type="protein sequence ID" value="CAG9476953.1"/>
    <property type="molecule type" value="Genomic_DNA"/>
</dbReference>
<proteinExistence type="predicted"/>